<dbReference type="SUPFAM" id="SSF103473">
    <property type="entry name" value="MFS general substrate transporter"/>
    <property type="match status" value="1"/>
</dbReference>
<feature type="transmembrane region" description="Helical" evidence="1">
    <location>
        <begin position="16"/>
        <end position="34"/>
    </location>
</feature>
<evidence type="ECO:0000313" key="2">
    <source>
        <dbReference type="EMBL" id="CAA2623640.1"/>
    </source>
</evidence>
<proteinExistence type="predicted"/>
<dbReference type="GO" id="GO:0015098">
    <property type="term" value="F:molybdate ion transmembrane transporter activity"/>
    <property type="evidence" value="ECO:0007669"/>
    <property type="project" value="InterPro"/>
</dbReference>
<dbReference type="PANTHER" id="PTHR23516:SF2">
    <property type="entry name" value="MOLYBDATE-ANION TRANSPORTER"/>
    <property type="match status" value="1"/>
</dbReference>
<dbReference type="Proteomes" id="UP001189122">
    <property type="component" value="Unassembled WGS sequence"/>
</dbReference>
<feature type="transmembrane region" description="Helical" evidence="1">
    <location>
        <begin position="271"/>
        <end position="292"/>
    </location>
</feature>
<dbReference type="InterPro" id="IPR008509">
    <property type="entry name" value="MOT2/MFSD5"/>
</dbReference>
<dbReference type="Pfam" id="PF05631">
    <property type="entry name" value="MFS_5"/>
    <property type="match status" value="1"/>
</dbReference>
<keyword evidence="3" id="KW-1185">Reference proteome</keyword>
<feature type="transmembrane region" description="Helical" evidence="1">
    <location>
        <begin position="222"/>
        <end position="241"/>
    </location>
</feature>
<dbReference type="EMBL" id="LR743594">
    <property type="protein sequence ID" value="CAA2623640.1"/>
    <property type="molecule type" value="Genomic_DNA"/>
</dbReference>
<accession>A0A7I8IZ65</accession>
<dbReference type="PANTHER" id="PTHR23516">
    <property type="entry name" value="SAM (S-ADENOSYL METHIONINE) TRANSPORTER"/>
    <property type="match status" value="1"/>
</dbReference>
<feature type="transmembrane region" description="Helical" evidence="1">
    <location>
        <begin position="397"/>
        <end position="420"/>
    </location>
</feature>
<gene>
    <name evidence="2" type="ORF">SI7747_07009562</name>
</gene>
<dbReference type="EMBL" id="CACRZD030000007">
    <property type="protein sequence ID" value="CAA6663177.1"/>
    <property type="molecule type" value="Genomic_DNA"/>
</dbReference>
<dbReference type="AlphaFoldDB" id="A0A7I8IZ65"/>
<feature type="transmembrane region" description="Helical" evidence="1">
    <location>
        <begin position="426"/>
        <end position="449"/>
    </location>
</feature>
<reference evidence="2 3" key="1">
    <citation type="submission" date="2019-12" db="EMBL/GenBank/DDBJ databases">
        <authorList>
            <person name="Scholz U."/>
            <person name="Mascher M."/>
            <person name="Fiebig A."/>
        </authorList>
    </citation>
    <scope>NUCLEOTIDE SEQUENCE</scope>
</reference>
<dbReference type="InterPro" id="IPR036259">
    <property type="entry name" value="MFS_trans_sf"/>
</dbReference>
<keyword evidence="1" id="KW-0472">Membrane</keyword>
<dbReference type="GO" id="GO:0016020">
    <property type="term" value="C:membrane"/>
    <property type="evidence" value="ECO:0007669"/>
    <property type="project" value="InterPro"/>
</dbReference>
<sequence>MGLVIERVEWEPDSRTFFLLFCSCFSSIFLFPYLSKKSTVVVATNARAAHSSLLEFGSTTSFLSFQRSFLFIYSLASVIGGLQTVFGEDEYQHYGASREQMVLCLCAGIAATLSIGSFLGVLSDIFGPRKACITYCILHLFVDALRSISAHPIIWMSSVCLALASFIFLFSFETWMTTEHERQGHRQDLLTDTFWLMIFFESASLIGSQALANLLVTDLEKGFFLPSAPAALLSLTSILCIRKMWNGHKHFASFRDYGNSFCMNILRDKRIWLLAGAQGCLHFSVSIFWILWAPTIVADGRDVNLSLIYPCFLGSRMLGSTTFPWLSGAGSSNIHNEDYLSFAFAIAGLSLTLVAYDYQEIGVLVVLFCVFHACCGLIFPSLARLRTAYVPNELRGGMMSLSFAPANAIILLVVVQGGYYRNLSNAWIIAFSALGLFIAAGFIQMLKCWRKHPHPNWRKL</sequence>
<feature type="transmembrane region" description="Helical" evidence="1">
    <location>
        <begin position="101"/>
        <end position="121"/>
    </location>
</feature>
<dbReference type="Gene3D" id="1.20.1250.20">
    <property type="entry name" value="MFS general substrate transporter like domains"/>
    <property type="match status" value="1"/>
</dbReference>
<evidence type="ECO:0000256" key="1">
    <source>
        <dbReference type="SAM" id="Phobius"/>
    </source>
</evidence>
<keyword evidence="1" id="KW-1133">Transmembrane helix</keyword>
<name>A0A7I8IZ65_SPIIN</name>
<organism evidence="2">
    <name type="scientific">Spirodela intermedia</name>
    <name type="common">Intermediate duckweed</name>
    <dbReference type="NCBI Taxonomy" id="51605"/>
    <lineage>
        <taxon>Eukaryota</taxon>
        <taxon>Viridiplantae</taxon>
        <taxon>Streptophyta</taxon>
        <taxon>Embryophyta</taxon>
        <taxon>Tracheophyta</taxon>
        <taxon>Spermatophyta</taxon>
        <taxon>Magnoliopsida</taxon>
        <taxon>Liliopsida</taxon>
        <taxon>Araceae</taxon>
        <taxon>Lemnoideae</taxon>
        <taxon>Spirodela</taxon>
    </lineage>
</organism>
<evidence type="ECO:0000313" key="3">
    <source>
        <dbReference type="Proteomes" id="UP001189122"/>
    </source>
</evidence>
<feature type="transmembrane region" description="Helical" evidence="1">
    <location>
        <begin position="339"/>
        <end position="356"/>
    </location>
</feature>
<feature type="transmembrane region" description="Helical" evidence="1">
    <location>
        <begin position="362"/>
        <end position="385"/>
    </location>
</feature>
<keyword evidence="1" id="KW-0812">Transmembrane</keyword>
<feature type="transmembrane region" description="Helical" evidence="1">
    <location>
        <begin position="193"/>
        <end position="216"/>
    </location>
</feature>
<feature type="transmembrane region" description="Helical" evidence="1">
    <location>
        <begin position="153"/>
        <end position="172"/>
    </location>
</feature>
<protein>
    <submittedName>
        <fullName evidence="2">Uncharacterized protein</fullName>
    </submittedName>
</protein>